<reference evidence="6 7" key="1">
    <citation type="submission" date="2018-07" db="EMBL/GenBank/DDBJ databases">
        <title>Genomic Encyclopedia of Type Strains, Phase III (KMG-III): the genomes of soil and plant-associated and newly described type strains.</title>
        <authorList>
            <person name="Whitman W."/>
        </authorList>
    </citation>
    <scope>NUCLEOTIDE SEQUENCE [LARGE SCALE GENOMIC DNA]</scope>
    <source>
        <strain evidence="6 7">CECT 7031</strain>
    </source>
</reference>
<evidence type="ECO:0000256" key="1">
    <source>
        <dbReference type="ARBA" id="ARBA00004651"/>
    </source>
</evidence>
<keyword evidence="5" id="KW-0472">Membrane</keyword>
<accession>A0A288QWC9</accession>
<evidence type="ECO:0000256" key="4">
    <source>
        <dbReference type="ARBA" id="ARBA00022989"/>
    </source>
</evidence>
<proteinExistence type="predicted"/>
<dbReference type="KEGG" id="wso:WSWS_00797"/>
<sequence>MSGYWLLLGLCFACLQSLIVWHIWWLAGFAGWFFVLSWYYFRRWLRCTILILLVSVGIAGWQDFTMIAHQREMRVTQLLVHPDDIKINGGMVTGTGLTATQAKVYFRWYLATPTQLTSVKTWTQPFVLTGNIETAAPAVKRNRYSFDFRQFLYTKGIYWQATIMNGQAHGVEQPSLVSWIKTLHLLAVRHFEALPSGLRDYGETLFLGYTRATFYEDNVGVEQTGLVHLFSISGFQIMGFYVCWRRFWRWCHVSKETNLWTLQVGLMFIWLFSGEVLSLIRPVLLASMSVFKELGYLKLTLLDAWGLTLIFGLMLEPGVLQNLGGQLSYLLSFGLLWLQRCRYWQISCYLGLLIMPVLIWHNYEWHPMTLAANILIVPLFSMFIVPVVLVGLVASGLDWLPLMNLCNEFVLMCQHAIAWCDQLPGNLIFGQTPLMLLLAFFLGVLYAMAKHRHSTYWVLSVVFGMMVVWPALNPVGHVIFFDVGQGDCTIIKLPGSQQAYLIDVGGKVVFQQASWQTRTHVKNYLAEEIVTNLKGLGVKRIAGLVLTHKDTDHIGDFADMAKLIKIERVYLPAGMETTDVYLKKIQPTHIPVTLITAGAKTDFPVQFLHPFGAGTAENQDSIVSYGHFGRRNFLMTGDLEQAGELAVSKAFPTLRTDVLKFGHHGSKNSTAPDFVATLKPTIGIVSAGMHNRYHHPAPETLQTAADANIQVYNTQTSGMIDYRWTNWSEKWEVQLHGVDATNTQK</sequence>
<dbReference type="Pfam" id="PF03772">
    <property type="entry name" value="Competence"/>
    <property type="match status" value="1"/>
</dbReference>
<dbReference type="InterPro" id="IPR035681">
    <property type="entry name" value="ComA-like_MBL"/>
</dbReference>
<dbReference type="InterPro" id="IPR001279">
    <property type="entry name" value="Metallo-B-lactamas"/>
</dbReference>
<evidence type="ECO:0000256" key="3">
    <source>
        <dbReference type="ARBA" id="ARBA00022692"/>
    </source>
</evidence>
<dbReference type="InterPro" id="IPR036866">
    <property type="entry name" value="RibonucZ/Hydroxyglut_hydro"/>
</dbReference>
<dbReference type="NCBIfam" id="TIGR00360">
    <property type="entry name" value="ComEC_N-term"/>
    <property type="match status" value="1"/>
</dbReference>
<name>A0A288QWC9_9LACO</name>
<comment type="subcellular location">
    <subcellularLocation>
        <location evidence="1">Cell membrane</location>
        <topology evidence="1">Multi-pass membrane protein</topology>
    </subcellularLocation>
</comment>
<gene>
    <name evidence="6" type="ORF">DFP99_0425</name>
</gene>
<dbReference type="AlphaFoldDB" id="A0A288QWC9"/>
<dbReference type="Gene3D" id="3.60.15.10">
    <property type="entry name" value="Ribonuclease Z/Hydroxyacylglutathione hydrolase-like"/>
    <property type="match status" value="1"/>
</dbReference>
<evidence type="ECO:0000313" key="6">
    <source>
        <dbReference type="EMBL" id="RDL12001.1"/>
    </source>
</evidence>
<dbReference type="InterPro" id="IPR004477">
    <property type="entry name" value="ComEC_N"/>
</dbReference>
<keyword evidence="3" id="KW-0812">Transmembrane</keyword>
<keyword evidence="2" id="KW-1003">Cell membrane</keyword>
<keyword evidence="7" id="KW-1185">Reference proteome</keyword>
<organism evidence="6 7">
    <name type="scientific">Weissella soli</name>
    <dbReference type="NCBI Taxonomy" id="155866"/>
    <lineage>
        <taxon>Bacteria</taxon>
        <taxon>Bacillati</taxon>
        <taxon>Bacillota</taxon>
        <taxon>Bacilli</taxon>
        <taxon>Lactobacillales</taxon>
        <taxon>Lactobacillaceae</taxon>
        <taxon>Weissella</taxon>
    </lineage>
</organism>
<dbReference type="CDD" id="cd07731">
    <property type="entry name" value="ComA-like_MBL-fold"/>
    <property type="match status" value="1"/>
</dbReference>
<keyword evidence="4" id="KW-1133">Transmembrane helix</keyword>
<protein>
    <submittedName>
        <fullName evidence="6">Competence protein ComEC</fullName>
    </submittedName>
</protein>
<evidence type="ECO:0000313" key="7">
    <source>
        <dbReference type="Proteomes" id="UP000254912"/>
    </source>
</evidence>
<dbReference type="Proteomes" id="UP000254912">
    <property type="component" value="Unassembled WGS sequence"/>
</dbReference>
<dbReference type="Pfam" id="PF00753">
    <property type="entry name" value="Lactamase_B"/>
    <property type="match status" value="1"/>
</dbReference>
<comment type="caution">
    <text evidence="6">The sequence shown here is derived from an EMBL/GenBank/DDBJ whole genome shotgun (WGS) entry which is preliminary data.</text>
</comment>
<dbReference type="SUPFAM" id="SSF56281">
    <property type="entry name" value="Metallo-hydrolase/oxidoreductase"/>
    <property type="match status" value="1"/>
</dbReference>
<dbReference type="PANTHER" id="PTHR30619:SF7">
    <property type="entry name" value="BETA-LACTAMASE DOMAIN PROTEIN"/>
    <property type="match status" value="1"/>
</dbReference>
<dbReference type="RefSeq" id="WP_070230062.1">
    <property type="nucleotide sequence ID" value="NZ_BJYO01000002.1"/>
</dbReference>
<dbReference type="SMART" id="SM00849">
    <property type="entry name" value="Lactamase_B"/>
    <property type="match status" value="1"/>
</dbReference>
<dbReference type="GO" id="GO:0005886">
    <property type="term" value="C:plasma membrane"/>
    <property type="evidence" value="ECO:0007669"/>
    <property type="project" value="UniProtKB-SubCell"/>
</dbReference>
<dbReference type="EMBL" id="QRAS01000001">
    <property type="protein sequence ID" value="RDL12001.1"/>
    <property type="molecule type" value="Genomic_DNA"/>
</dbReference>
<evidence type="ECO:0000256" key="5">
    <source>
        <dbReference type="ARBA" id="ARBA00023136"/>
    </source>
</evidence>
<dbReference type="PANTHER" id="PTHR30619">
    <property type="entry name" value="DNA INTERNALIZATION/COMPETENCE PROTEIN COMEC/REC2"/>
    <property type="match status" value="1"/>
</dbReference>
<evidence type="ECO:0000256" key="2">
    <source>
        <dbReference type="ARBA" id="ARBA00022475"/>
    </source>
</evidence>
<dbReference type="InterPro" id="IPR052159">
    <property type="entry name" value="Competence_DNA_uptake"/>
</dbReference>